<sequence>MFQDFRYSDTVRPTRSDEMLKNFKKDAILKLFKLTNQEMYEHVGLKSHKYPRCYDKQPIPKTLKEKKPPGKKKQLDYSSFASPKGGRRGSRGGRAGSSGGRGGSSASRAGSHAERVGSSTGIGGSSGGRDRSTGARGKRGGRGSNGGKGASITYHRWRGKKSLMKNLYNKLYRKKRCIKGWNLKERGKWNSGNMKLDISQEWIGTETPSATPGHNAFRFKNMPQELMARNESPSVQGPDPLTQPTTSTPSNDLGNPYTKDRSNPIPSSMLNHNSTR</sequence>
<reference evidence="2" key="1">
    <citation type="journal article" date="2019" name="Sci. Rep.">
        <title>Draft genome of Tanacetum cinerariifolium, the natural source of mosquito coil.</title>
        <authorList>
            <person name="Yamashiro T."/>
            <person name="Shiraishi A."/>
            <person name="Satake H."/>
            <person name="Nakayama K."/>
        </authorList>
    </citation>
    <scope>NUCLEOTIDE SEQUENCE</scope>
</reference>
<dbReference type="AlphaFoldDB" id="A0A6L2KA40"/>
<evidence type="ECO:0000256" key="1">
    <source>
        <dbReference type="SAM" id="MobiDB-lite"/>
    </source>
</evidence>
<feature type="compositionally biased region" description="Polar residues" evidence="1">
    <location>
        <begin position="242"/>
        <end position="253"/>
    </location>
</feature>
<feature type="region of interest" description="Disordered" evidence="1">
    <location>
        <begin position="205"/>
        <end position="276"/>
    </location>
</feature>
<organism evidence="2">
    <name type="scientific">Tanacetum cinerariifolium</name>
    <name type="common">Dalmatian daisy</name>
    <name type="synonym">Chrysanthemum cinerariifolium</name>
    <dbReference type="NCBI Taxonomy" id="118510"/>
    <lineage>
        <taxon>Eukaryota</taxon>
        <taxon>Viridiplantae</taxon>
        <taxon>Streptophyta</taxon>
        <taxon>Embryophyta</taxon>
        <taxon>Tracheophyta</taxon>
        <taxon>Spermatophyta</taxon>
        <taxon>Magnoliopsida</taxon>
        <taxon>eudicotyledons</taxon>
        <taxon>Gunneridae</taxon>
        <taxon>Pentapetalae</taxon>
        <taxon>asterids</taxon>
        <taxon>campanulids</taxon>
        <taxon>Asterales</taxon>
        <taxon>Asteraceae</taxon>
        <taxon>Asteroideae</taxon>
        <taxon>Anthemideae</taxon>
        <taxon>Anthemidinae</taxon>
        <taxon>Tanacetum</taxon>
    </lineage>
</organism>
<protein>
    <submittedName>
        <fullName evidence="2">Uncharacterized protein</fullName>
    </submittedName>
</protein>
<gene>
    <name evidence="2" type="ORF">Tci_017570</name>
</gene>
<feature type="compositionally biased region" description="Polar residues" evidence="1">
    <location>
        <begin position="264"/>
        <end position="276"/>
    </location>
</feature>
<feature type="compositionally biased region" description="Gly residues" evidence="1">
    <location>
        <begin position="92"/>
        <end position="103"/>
    </location>
</feature>
<comment type="caution">
    <text evidence="2">The sequence shown here is derived from an EMBL/GenBank/DDBJ whole genome shotgun (WGS) entry which is preliminary data.</text>
</comment>
<feature type="region of interest" description="Disordered" evidence="1">
    <location>
        <begin position="51"/>
        <end position="157"/>
    </location>
</feature>
<name>A0A6L2KA40_TANCI</name>
<proteinExistence type="predicted"/>
<accession>A0A6L2KA40</accession>
<dbReference type="EMBL" id="BKCJ010002005">
    <property type="protein sequence ID" value="GEU45592.1"/>
    <property type="molecule type" value="Genomic_DNA"/>
</dbReference>
<evidence type="ECO:0000313" key="2">
    <source>
        <dbReference type="EMBL" id="GEU45592.1"/>
    </source>
</evidence>